<feature type="domain" description="FAD-binding" evidence="3">
    <location>
        <begin position="106"/>
        <end position="309"/>
    </location>
</feature>
<dbReference type="PANTHER" id="PTHR13789">
    <property type="entry name" value="MONOOXYGENASE"/>
    <property type="match status" value="1"/>
</dbReference>
<evidence type="ECO:0000259" key="3">
    <source>
        <dbReference type="Pfam" id="PF01494"/>
    </source>
</evidence>
<dbReference type="EMBL" id="BAABBA010000010">
    <property type="protein sequence ID" value="GAA4287924.1"/>
    <property type="molecule type" value="Genomic_DNA"/>
</dbReference>
<dbReference type="InterPro" id="IPR050493">
    <property type="entry name" value="FAD-dep_Monooxygenase_BioMet"/>
</dbReference>
<evidence type="ECO:0000256" key="2">
    <source>
        <dbReference type="ARBA" id="ARBA00023033"/>
    </source>
</evidence>
<dbReference type="Proteomes" id="UP001499841">
    <property type="component" value="Unassembled WGS sequence"/>
</dbReference>
<name>A0ABP8EVD2_9MICO</name>
<dbReference type="Pfam" id="PF01494">
    <property type="entry name" value="FAD_binding_3"/>
    <property type="match status" value="1"/>
</dbReference>
<keyword evidence="2" id="KW-0503">Monooxygenase</keyword>
<dbReference type="PRINTS" id="PR00420">
    <property type="entry name" value="RNGMNOXGNASE"/>
</dbReference>
<dbReference type="SUPFAM" id="SSF51905">
    <property type="entry name" value="FAD/NAD(P)-binding domain"/>
    <property type="match status" value="1"/>
</dbReference>
<reference evidence="5" key="1">
    <citation type="journal article" date="2019" name="Int. J. Syst. Evol. Microbiol.">
        <title>The Global Catalogue of Microorganisms (GCM) 10K type strain sequencing project: providing services to taxonomists for standard genome sequencing and annotation.</title>
        <authorList>
            <consortium name="The Broad Institute Genomics Platform"/>
            <consortium name="The Broad Institute Genome Sequencing Center for Infectious Disease"/>
            <person name="Wu L."/>
            <person name="Ma J."/>
        </authorList>
    </citation>
    <scope>NUCLEOTIDE SEQUENCE [LARGE SCALE GENOMIC DNA]</scope>
    <source>
        <strain evidence="5">JCM 17459</strain>
    </source>
</reference>
<evidence type="ECO:0000256" key="1">
    <source>
        <dbReference type="ARBA" id="ARBA00023002"/>
    </source>
</evidence>
<proteinExistence type="predicted"/>
<dbReference type="RefSeq" id="WP_345041192.1">
    <property type="nucleotide sequence ID" value="NZ_BAABBA010000010.1"/>
</dbReference>
<keyword evidence="5" id="KW-1185">Reference proteome</keyword>
<evidence type="ECO:0000313" key="5">
    <source>
        <dbReference type="Proteomes" id="UP001499841"/>
    </source>
</evidence>
<evidence type="ECO:0000313" key="4">
    <source>
        <dbReference type="EMBL" id="GAA4287924.1"/>
    </source>
</evidence>
<dbReference type="InterPro" id="IPR002938">
    <property type="entry name" value="FAD-bd"/>
</dbReference>
<accession>A0ABP8EVD2</accession>
<dbReference type="Gene3D" id="3.50.50.60">
    <property type="entry name" value="FAD/NAD(P)-binding domain"/>
    <property type="match status" value="1"/>
</dbReference>
<dbReference type="InterPro" id="IPR036188">
    <property type="entry name" value="FAD/NAD-bd_sf"/>
</dbReference>
<comment type="caution">
    <text evidence="4">The sequence shown here is derived from an EMBL/GenBank/DDBJ whole genome shotgun (WGS) entry which is preliminary data.</text>
</comment>
<gene>
    <name evidence="4" type="ORF">GCM10022262_22840</name>
</gene>
<dbReference type="Pfam" id="PF13450">
    <property type="entry name" value="NAD_binding_8"/>
    <property type="match status" value="1"/>
</dbReference>
<dbReference type="PANTHER" id="PTHR13789:SF309">
    <property type="entry name" value="PUTATIVE (AFU_ORTHOLOGUE AFUA_6G14510)-RELATED"/>
    <property type="match status" value="1"/>
</dbReference>
<keyword evidence="1" id="KW-0560">Oxidoreductase</keyword>
<protein>
    <submittedName>
        <fullName evidence="4">FAD-dependent oxidoreductase</fullName>
    </submittedName>
</protein>
<sequence>MRITIVGGGIAGLALAARLDPDRFDVTIHERRAGLPPTGTVLGMWPAAQRALDAVGILGAVRAVSPVITALPVQDHRGHVWATPSAENLMGVSRGDLLGLLDGAVQESVRRVTGRVGDVREVRADLVVGADGVHSVVRRAVWGEGTAARLTPYLAVRGVIADPVWRDGTGEYWGRGDLFGIGPSRTGTNWYASFRSDLGPAEVDVAAALDVARARYADGAPAVRRVLAAATPVTSLAQRIWTTPPLRRYVKDGVVLVGDAAHAMTPNLGRGACESLVDAVTLAELLNTRPTGDALAAYERRRVARTQALRAASAAVMRLALAERGQPLRDRALGLVGRAGLGRTEAARDAALR</sequence>
<organism evidence="4 5">
    <name type="scientific">Georgenia daeguensis</name>
    <dbReference type="NCBI Taxonomy" id="908355"/>
    <lineage>
        <taxon>Bacteria</taxon>
        <taxon>Bacillati</taxon>
        <taxon>Actinomycetota</taxon>
        <taxon>Actinomycetes</taxon>
        <taxon>Micrococcales</taxon>
        <taxon>Bogoriellaceae</taxon>
        <taxon>Georgenia</taxon>
    </lineage>
</organism>